<evidence type="ECO:0000256" key="3">
    <source>
        <dbReference type="ARBA" id="ARBA00022737"/>
    </source>
</evidence>
<dbReference type="InterPro" id="IPR009016">
    <property type="entry name" value="Fe_hydrogenase"/>
</dbReference>
<dbReference type="Gene3D" id="4.10.260.20">
    <property type="entry name" value="Iron hydrogenase, small subunit"/>
    <property type="match status" value="1"/>
</dbReference>
<evidence type="ECO:0000256" key="1">
    <source>
        <dbReference type="ARBA" id="ARBA00022485"/>
    </source>
</evidence>
<sequence length="449" mass="49819">GERSNGKKDLSNPSIVRDNEKCILCRRCVSMCYEVQGVGVIFPQKRGFETSIAPPFDLELADVACTFCGQCVVVCPVGALSEKEYIEEVWQALADPDKFVVVQTAPAIRAAIGEEFGFEPGTCCTGKLAAALRRMGFDRVFDTQFGADLTIVEEANELLERIKNGGALPMMTSCCPGWIKFIEHFYPDLLQHPSTCKSPHQMLGAIAKTYYAEKIKIPPEKMYVVSVMPCTAKKFEAEREEMRSSGYKDVDAVITTRELARMIKQAGIDFANLPDEKFDEPLGISTGAATIFGNTGGVMEAALRTAYEIVTGKELKEVEFKKVRGWEGIREAEIELNGSRIKVAVAHGLSNAARILEKIKKGECDYHFVEIMACPGGCIGGGGQPYAPMEVRKKRIEALYQEDRAMGIRKSHENPAIRKLYEEFLGEPLGEKSHHLLHTHYKKRGVKVF</sequence>
<dbReference type="Gene3D" id="3.30.70.20">
    <property type="match status" value="1"/>
</dbReference>
<gene>
    <name evidence="7" type="ORF">ENL39_03255</name>
</gene>
<dbReference type="FunFam" id="3.30.70.20:FF:000035">
    <property type="entry name" value="Iron hydrogenase 1"/>
    <property type="match status" value="1"/>
</dbReference>
<name>A0A7V5HYY5_UNCAE</name>
<dbReference type="Pfam" id="PF12838">
    <property type="entry name" value="Fer4_7"/>
    <property type="match status" value="1"/>
</dbReference>
<dbReference type="GO" id="GO:0005506">
    <property type="term" value="F:iron ion binding"/>
    <property type="evidence" value="ECO:0007669"/>
    <property type="project" value="InterPro"/>
</dbReference>
<keyword evidence="1" id="KW-0004">4Fe-4S</keyword>
<proteinExistence type="predicted"/>
<dbReference type="EMBL" id="DRTT01000094">
    <property type="protein sequence ID" value="HHF98488.1"/>
    <property type="molecule type" value="Genomic_DNA"/>
</dbReference>
<dbReference type="InterPro" id="IPR003149">
    <property type="entry name" value="Fe_hydrogenase_ssu"/>
</dbReference>
<dbReference type="InterPro" id="IPR017900">
    <property type="entry name" value="4Fe4S_Fe_S_CS"/>
</dbReference>
<dbReference type="InterPro" id="IPR004108">
    <property type="entry name" value="Fe_hydrogenase_lsu_C"/>
</dbReference>
<evidence type="ECO:0000256" key="2">
    <source>
        <dbReference type="ARBA" id="ARBA00022723"/>
    </source>
</evidence>
<dbReference type="PROSITE" id="PS00198">
    <property type="entry name" value="4FE4S_FER_1"/>
    <property type="match status" value="1"/>
</dbReference>
<reference evidence="7" key="1">
    <citation type="journal article" date="2020" name="mSystems">
        <title>Genome- and Community-Level Interaction Insights into Carbon Utilization and Element Cycling Functions of Hydrothermarchaeota in Hydrothermal Sediment.</title>
        <authorList>
            <person name="Zhou Z."/>
            <person name="Liu Y."/>
            <person name="Xu W."/>
            <person name="Pan J."/>
            <person name="Luo Z.H."/>
            <person name="Li M."/>
        </authorList>
    </citation>
    <scope>NUCLEOTIDE SEQUENCE [LARGE SCALE GENOMIC DNA]</scope>
    <source>
        <strain evidence="7">HyVt-92</strain>
    </source>
</reference>
<evidence type="ECO:0000256" key="5">
    <source>
        <dbReference type="ARBA" id="ARBA00023014"/>
    </source>
</evidence>
<feature type="non-terminal residue" evidence="7">
    <location>
        <position position="1"/>
    </location>
</feature>
<dbReference type="InterPro" id="IPR049830">
    <property type="entry name" value="HndD"/>
</dbReference>
<keyword evidence="5" id="KW-0411">Iron-sulfur</keyword>
<dbReference type="SUPFAM" id="SSF53920">
    <property type="entry name" value="Fe-only hydrogenase"/>
    <property type="match status" value="1"/>
</dbReference>
<dbReference type="Pfam" id="PF02256">
    <property type="entry name" value="Fe_hyd_SSU"/>
    <property type="match status" value="1"/>
</dbReference>
<protein>
    <submittedName>
        <fullName evidence="7">4Fe-4S dicluster domain-containing protein</fullName>
    </submittedName>
</protein>
<feature type="domain" description="4Fe-4S ferredoxin-type" evidence="6">
    <location>
        <begin position="54"/>
        <end position="85"/>
    </location>
</feature>
<dbReference type="Gene3D" id="3.40.50.1780">
    <property type="match status" value="1"/>
</dbReference>
<keyword evidence="2" id="KW-0479">Metal-binding</keyword>
<evidence type="ECO:0000313" key="7">
    <source>
        <dbReference type="EMBL" id="HHF98488.1"/>
    </source>
</evidence>
<dbReference type="FunFam" id="4.10.260.20:FF:000001">
    <property type="entry name" value="NADP-reducing hydrogenase subunit HndD"/>
    <property type="match status" value="1"/>
</dbReference>
<dbReference type="GO" id="GO:0051539">
    <property type="term" value="F:4 iron, 4 sulfur cluster binding"/>
    <property type="evidence" value="ECO:0007669"/>
    <property type="project" value="UniProtKB-KW"/>
</dbReference>
<dbReference type="PROSITE" id="PS51379">
    <property type="entry name" value="4FE4S_FER_2"/>
    <property type="match status" value="2"/>
</dbReference>
<dbReference type="Proteomes" id="UP000886070">
    <property type="component" value="Unassembled WGS sequence"/>
</dbReference>
<keyword evidence="4" id="KW-0408">Iron</keyword>
<accession>A0A7V5HYY5</accession>
<keyword evidence="3" id="KW-0677">Repeat</keyword>
<dbReference type="InterPro" id="IPR050340">
    <property type="entry name" value="Cytosolic_Fe-S_CAF"/>
</dbReference>
<dbReference type="InterPro" id="IPR017896">
    <property type="entry name" value="4Fe4S_Fe-S-bd"/>
</dbReference>
<dbReference type="GO" id="GO:0008901">
    <property type="term" value="F:ferredoxin hydrogenase activity"/>
    <property type="evidence" value="ECO:0007669"/>
    <property type="project" value="InterPro"/>
</dbReference>
<organism evidence="7">
    <name type="scientific">Aerophobetes bacterium</name>
    <dbReference type="NCBI Taxonomy" id="2030807"/>
    <lineage>
        <taxon>Bacteria</taxon>
        <taxon>Candidatus Aerophobota</taxon>
    </lineage>
</organism>
<evidence type="ECO:0000259" key="6">
    <source>
        <dbReference type="PROSITE" id="PS51379"/>
    </source>
</evidence>
<dbReference type="NCBIfam" id="NF040763">
    <property type="entry name" value="FeFe_hydrog_A6"/>
    <property type="match status" value="1"/>
</dbReference>
<comment type="caution">
    <text evidence="7">The sequence shown here is derived from an EMBL/GenBank/DDBJ whole genome shotgun (WGS) entry which is preliminary data.</text>
</comment>
<dbReference type="AlphaFoldDB" id="A0A7V5HYY5"/>
<dbReference type="Pfam" id="PF02906">
    <property type="entry name" value="Fe_hyd_lg_C"/>
    <property type="match status" value="1"/>
</dbReference>
<dbReference type="PANTHER" id="PTHR11615">
    <property type="entry name" value="NITRATE, FORMATE, IRON DEHYDROGENASE"/>
    <property type="match status" value="1"/>
</dbReference>
<dbReference type="Gene3D" id="3.40.950.10">
    <property type="entry name" value="Fe-only Hydrogenase (Larger Subunit), Chain L, domain 3"/>
    <property type="match status" value="1"/>
</dbReference>
<dbReference type="SUPFAM" id="SSF54862">
    <property type="entry name" value="4Fe-4S ferredoxins"/>
    <property type="match status" value="1"/>
</dbReference>
<dbReference type="InterPro" id="IPR036991">
    <property type="entry name" value="Fe_hydrogenase_ssu_sf"/>
</dbReference>
<feature type="domain" description="4Fe-4S ferredoxin-type" evidence="6">
    <location>
        <begin position="13"/>
        <end position="32"/>
    </location>
</feature>
<dbReference type="InterPro" id="IPR013352">
    <property type="entry name" value="Fe_hydrogenase_subset"/>
</dbReference>
<dbReference type="SMART" id="SM00902">
    <property type="entry name" value="Fe_hyd_SSU"/>
    <property type="match status" value="1"/>
</dbReference>
<dbReference type="NCBIfam" id="TIGR02512">
    <property type="entry name" value="FeFe_hydrog_A"/>
    <property type="match status" value="1"/>
</dbReference>
<evidence type="ECO:0000256" key="4">
    <source>
        <dbReference type="ARBA" id="ARBA00023004"/>
    </source>
</evidence>